<evidence type="ECO:0000259" key="2">
    <source>
        <dbReference type="PROSITE" id="PS50110"/>
    </source>
</evidence>
<accession>A0A4R0QZ67</accession>
<evidence type="ECO:0000313" key="5">
    <source>
        <dbReference type="Proteomes" id="UP000291289"/>
    </source>
</evidence>
<dbReference type="PANTHER" id="PTHR37299:SF1">
    <property type="entry name" value="STAGE 0 SPORULATION PROTEIN A HOMOLOG"/>
    <property type="match status" value="1"/>
</dbReference>
<keyword evidence="5" id="KW-1185">Reference proteome</keyword>
<feature type="modified residue" description="4-aspartylphosphate" evidence="1">
    <location>
        <position position="107"/>
    </location>
</feature>
<dbReference type="Pfam" id="PF00072">
    <property type="entry name" value="Response_reg"/>
    <property type="match status" value="1"/>
</dbReference>
<feature type="domain" description="HTH LytTR-type" evidence="3">
    <location>
        <begin position="180"/>
        <end position="279"/>
    </location>
</feature>
<dbReference type="InterPro" id="IPR046947">
    <property type="entry name" value="LytR-like"/>
</dbReference>
<dbReference type="AlphaFoldDB" id="A0A4R0QZ67"/>
<dbReference type="GO" id="GO:0003677">
    <property type="term" value="F:DNA binding"/>
    <property type="evidence" value="ECO:0007669"/>
    <property type="project" value="InterPro"/>
</dbReference>
<dbReference type="SUPFAM" id="SSF52172">
    <property type="entry name" value="CheY-like"/>
    <property type="match status" value="1"/>
</dbReference>
<dbReference type="InterPro" id="IPR011006">
    <property type="entry name" value="CheY-like_superfamily"/>
</dbReference>
<dbReference type="Proteomes" id="UP000291289">
    <property type="component" value="Unassembled WGS sequence"/>
</dbReference>
<evidence type="ECO:0000313" key="4">
    <source>
        <dbReference type="EMBL" id="TCD53876.1"/>
    </source>
</evidence>
<organism evidence="4 5">
    <name type="scientific">Alloscardovia theropitheci</name>
    <dbReference type="NCBI Taxonomy" id="2496842"/>
    <lineage>
        <taxon>Bacteria</taxon>
        <taxon>Bacillati</taxon>
        <taxon>Actinomycetota</taxon>
        <taxon>Actinomycetes</taxon>
        <taxon>Bifidobacteriales</taxon>
        <taxon>Bifidobacteriaceae</taxon>
        <taxon>Alloscardovia</taxon>
    </lineage>
</organism>
<dbReference type="InterPro" id="IPR001789">
    <property type="entry name" value="Sig_transdc_resp-reg_receiver"/>
</dbReference>
<dbReference type="Gene3D" id="2.40.50.1020">
    <property type="entry name" value="LytTr DNA-binding domain"/>
    <property type="match status" value="1"/>
</dbReference>
<dbReference type="GO" id="GO:0000156">
    <property type="term" value="F:phosphorelay response regulator activity"/>
    <property type="evidence" value="ECO:0007669"/>
    <property type="project" value="InterPro"/>
</dbReference>
<name>A0A4R0QZ67_9BIFI</name>
<comment type="caution">
    <text evidence="4">The sequence shown here is derived from an EMBL/GenBank/DDBJ whole genome shotgun (WGS) entry which is preliminary data.</text>
</comment>
<dbReference type="SMART" id="SM00448">
    <property type="entry name" value="REC"/>
    <property type="match status" value="1"/>
</dbReference>
<evidence type="ECO:0000259" key="3">
    <source>
        <dbReference type="PROSITE" id="PS50930"/>
    </source>
</evidence>
<evidence type="ECO:0000256" key="1">
    <source>
        <dbReference type="PROSITE-ProRule" id="PRU00169"/>
    </source>
</evidence>
<protein>
    <submittedName>
        <fullName evidence="4">Response regulator transcription factor</fullName>
    </submittedName>
</protein>
<gene>
    <name evidence="4" type="ORF">EJ419_06385</name>
</gene>
<dbReference type="Gene3D" id="3.40.50.2300">
    <property type="match status" value="1"/>
</dbReference>
<reference evidence="4 5" key="1">
    <citation type="submission" date="2018-12" db="EMBL/GenBank/DDBJ databases">
        <title>Alloscrdovia theropitheci sp. nov: a novel taxon from the feces of the bleeding-herat monkey (Theropithecus geleda).</title>
        <authorList>
            <person name="Modesto M."/>
        </authorList>
    </citation>
    <scope>NUCLEOTIDE SEQUENCE [LARGE SCALE GENOMIC DNA]</scope>
    <source>
        <strain evidence="4 5">GLDI4/2</strain>
    </source>
</reference>
<dbReference type="PANTHER" id="PTHR37299">
    <property type="entry name" value="TRANSCRIPTIONAL REGULATOR-RELATED"/>
    <property type="match status" value="1"/>
</dbReference>
<dbReference type="PROSITE" id="PS50110">
    <property type="entry name" value="RESPONSE_REGULATORY"/>
    <property type="match status" value="1"/>
</dbReference>
<proteinExistence type="predicted"/>
<dbReference type="Pfam" id="PF04397">
    <property type="entry name" value="LytTR"/>
    <property type="match status" value="1"/>
</dbReference>
<dbReference type="InterPro" id="IPR007492">
    <property type="entry name" value="LytTR_DNA-bd_dom"/>
</dbReference>
<dbReference type="RefSeq" id="WP_131284786.1">
    <property type="nucleotide sequence ID" value="NZ_RXLP01000025.1"/>
</dbReference>
<dbReference type="EMBL" id="RXLP01000025">
    <property type="protein sequence ID" value="TCD53876.1"/>
    <property type="molecule type" value="Genomic_DNA"/>
</dbReference>
<dbReference type="SMART" id="SM00850">
    <property type="entry name" value="LytTR"/>
    <property type="match status" value="1"/>
</dbReference>
<keyword evidence="1" id="KW-0597">Phosphoprotein</keyword>
<dbReference type="PROSITE" id="PS50930">
    <property type="entry name" value="HTH_LYTTR"/>
    <property type="match status" value="1"/>
</dbReference>
<sequence length="286" mass="32458">MLNVAIVEDDENAAQFLVRSLSLYMRSQYTGQEDSHHENYHDSGAESIVNPLPTMLSHGEVSEKDHSIKHSRTPNNVHNQQLNITYFPEATRFLESYNSTYDIVFMDIDMPNMNGLQAARRLRSLDPAVLLIFVTSMAQFAAHGYEVDALDYIVKPYNFADFSRKMDRVMRIVQSQDEAIFLSHQGGMTRLKLRDIYYIEVRGHTLRYVTSQGVISESATLTAALAKLEGHGFIRSAKAFIVNSHYIEQVRGNVLIMTDNVQIPIGRAFKKEFMEKFALAIGQGNV</sequence>
<feature type="domain" description="Response regulatory" evidence="2">
    <location>
        <begin position="3"/>
        <end position="170"/>
    </location>
</feature>
<dbReference type="OrthoDB" id="236568at2"/>